<protein>
    <recommendedName>
        <fullName evidence="7">Bacterial extracellular solute-binding protein</fullName>
    </recommendedName>
</protein>
<keyword evidence="3 4" id="KW-0732">Signal</keyword>
<dbReference type="PANTHER" id="PTHR30061">
    <property type="entry name" value="MALTOSE-BINDING PERIPLASMIC PROTEIN"/>
    <property type="match status" value="1"/>
</dbReference>
<evidence type="ECO:0000256" key="2">
    <source>
        <dbReference type="ARBA" id="ARBA00022448"/>
    </source>
</evidence>
<dbReference type="EMBL" id="UPPP01000058">
    <property type="protein sequence ID" value="VBB05717.1"/>
    <property type="molecule type" value="Genomic_DNA"/>
</dbReference>
<feature type="signal peptide" evidence="4">
    <location>
        <begin position="1"/>
        <end position="21"/>
    </location>
</feature>
<dbReference type="PANTHER" id="PTHR30061:SF50">
    <property type="entry name" value="MALTOSE_MALTODEXTRIN-BINDING PERIPLASMIC PROTEIN"/>
    <property type="match status" value="1"/>
</dbReference>
<keyword evidence="6" id="KW-1185">Reference proteome</keyword>
<evidence type="ECO:0000256" key="4">
    <source>
        <dbReference type="SAM" id="SignalP"/>
    </source>
</evidence>
<evidence type="ECO:0000313" key="5">
    <source>
        <dbReference type="EMBL" id="VBB05717.1"/>
    </source>
</evidence>
<dbReference type="SUPFAM" id="SSF53850">
    <property type="entry name" value="Periplasmic binding protein-like II"/>
    <property type="match status" value="1"/>
</dbReference>
<dbReference type="GO" id="GO:0015768">
    <property type="term" value="P:maltose transport"/>
    <property type="evidence" value="ECO:0007669"/>
    <property type="project" value="TreeGrafter"/>
</dbReference>
<keyword evidence="2" id="KW-0813">Transport</keyword>
<dbReference type="Gene3D" id="3.40.190.10">
    <property type="entry name" value="Periplasmic binding protein-like II"/>
    <property type="match status" value="2"/>
</dbReference>
<dbReference type="RefSeq" id="WP_207856973.1">
    <property type="nucleotide sequence ID" value="NZ_UPPP01000058.1"/>
</dbReference>
<name>A0A498R4G6_9FIRM</name>
<evidence type="ECO:0008006" key="7">
    <source>
        <dbReference type="Google" id="ProtNLM"/>
    </source>
</evidence>
<reference evidence="5 6" key="1">
    <citation type="submission" date="2018-06" db="EMBL/GenBank/DDBJ databases">
        <authorList>
            <person name="Strepis N."/>
        </authorList>
    </citation>
    <scope>NUCLEOTIDE SEQUENCE [LARGE SCALE GENOMIC DNA]</scope>
    <source>
        <strain evidence="5">LUCI</strain>
    </source>
</reference>
<dbReference type="Proteomes" id="UP000277811">
    <property type="component" value="Unassembled WGS sequence"/>
</dbReference>
<dbReference type="Pfam" id="PF01547">
    <property type="entry name" value="SBP_bac_1"/>
    <property type="match status" value="1"/>
</dbReference>
<evidence type="ECO:0000256" key="1">
    <source>
        <dbReference type="ARBA" id="ARBA00008520"/>
    </source>
</evidence>
<dbReference type="InterPro" id="IPR006059">
    <property type="entry name" value="SBP"/>
</dbReference>
<organism evidence="5 6">
    <name type="scientific">Lucifera butyrica</name>
    <dbReference type="NCBI Taxonomy" id="1351585"/>
    <lineage>
        <taxon>Bacteria</taxon>
        <taxon>Bacillati</taxon>
        <taxon>Bacillota</taxon>
        <taxon>Negativicutes</taxon>
        <taxon>Veillonellales</taxon>
        <taxon>Veillonellaceae</taxon>
        <taxon>Lucifera</taxon>
    </lineage>
</organism>
<feature type="chain" id="PRO_5039494627" description="Bacterial extracellular solute-binding protein" evidence="4">
    <location>
        <begin position="22"/>
        <end position="425"/>
    </location>
</feature>
<dbReference type="PROSITE" id="PS51257">
    <property type="entry name" value="PROKAR_LIPOPROTEIN"/>
    <property type="match status" value="1"/>
</dbReference>
<dbReference type="GO" id="GO:0055052">
    <property type="term" value="C:ATP-binding cassette (ABC) transporter complex, substrate-binding subunit-containing"/>
    <property type="evidence" value="ECO:0007669"/>
    <property type="project" value="TreeGrafter"/>
</dbReference>
<dbReference type="AlphaFoldDB" id="A0A498R4G6"/>
<comment type="similarity">
    <text evidence="1">Belongs to the bacterial solute-binding protein 1 family.</text>
</comment>
<proteinExistence type="inferred from homology"/>
<sequence>MQIKRFLSMVFCLLFFVSVIAGCGNSGDSSAAGGGEKEVHLKIFINQPRFREQYEKYFNQFAQKYEQEHHVKVTYDLEMPDENTSSQILKTRLAAKEDLDIFSVHAVNDIPMYYKAGYLEDLSDQPFVAKLLDGIKPMVTIDNKVVAVPLESVAWGYLYNKKMFAELGIKPAMTLTEMRQNVEKIKAAGKTPFLITYKENWIPQLFLPLTVGGYTSTSNKDFIAKMNQGKGSFKEIAGMFDIIDLVNANGTEKGMDMGGDMGCAEFAKGDTAMWIQGPWFAESILKANKNFEFGVAPLPVNDDPNATRINLTTSTSLAISKYSKHKEVAKALLNYILDDQDSNTFYQSLKFNPVAKIHTFKTYPWVEEAMEYVKQGKVVQDPQMPKAVKDESGKELQSYYLKQVTKDDVMQALDNAWAVSNRINK</sequence>
<gene>
    <name evidence="5" type="ORF">LUCI_0928</name>
</gene>
<evidence type="ECO:0000256" key="3">
    <source>
        <dbReference type="ARBA" id="ARBA00022729"/>
    </source>
</evidence>
<evidence type="ECO:0000313" key="6">
    <source>
        <dbReference type="Proteomes" id="UP000277811"/>
    </source>
</evidence>
<accession>A0A498R4G6</accession>
<dbReference type="GO" id="GO:0042956">
    <property type="term" value="P:maltodextrin transmembrane transport"/>
    <property type="evidence" value="ECO:0007669"/>
    <property type="project" value="TreeGrafter"/>
</dbReference>
<dbReference type="GO" id="GO:1901982">
    <property type="term" value="F:maltose binding"/>
    <property type="evidence" value="ECO:0007669"/>
    <property type="project" value="TreeGrafter"/>
</dbReference>